<organism evidence="1 2">
    <name type="scientific">Carnobacterium maltaromaticum LMA28</name>
    <dbReference type="NCBI Taxonomy" id="1234679"/>
    <lineage>
        <taxon>Bacteria</taxon>
        <taxon>Bacillati</taxon>
        <taxon>Bacillota</taxon>
        <taxon>Bacilli</taxon>
        <taxon>Lactobacillales</taxon>
        <taxon>Carnobacteriaceae</taxon>
        <taxon>Carnobacterium</taxon>
    </lineage>
</organism>
<sequence>MPELTDSTNFLSRPVLMSQLFGKKMKFRGGKKRHIKFPYFSARANRLNKLFI</sequence>
<accession>K8EDX6</accession>
<dbReference type="AlphaFoldDB" id="K8EDX6"/>
<dbReference type="STRING" id="1234679.BN424_455"/>
<evidence type="ECO:0000313" key="1">
    <source>
        <dbReference type="EMBL" id="CCO09948.1"/>
    </source>
</evidence>
<dbReference type="Proteomes" id="UP000000212">
    <property type="component" value="Chromosome"/>
</dbReference>
<dbReference type="EMBL" id="HE999757">
    <property type="protein sequence ID" value="CCO09948.1"/>
    <property type="molecule type" value="Genomic_DNA"/>
</dbReference>
<dbReference type="KEGG" id="cml:BN424_455"/>
<reference evidence="2" key="1">
    <citation type="journal article" date="2013" name="Genome Announc.">
        <title>Complete Chromosome Sequence of Carnobacterium maltaromaticum LMA 28.</title>
        <authorList>
            <person name="Cailliez-Grimal C."/>
            <person name="Chaillou S."/>
            <person name="Anba-Mondoloni J."/>
            <person name="Loux V."/>
            <person name="Afzal M.I."/>
            <person name="Rahman A."/>
            <person name="Kergourlay G."/>
            <person name="Champomier-Verges M.C."/>
            <person name="Zagorec M."/>
            <person name="Dalgaard P."/>
            <person name="Leisner J.J."/>
            <person name="Prevost H."/>
            <person name="Revol-Junelles A.M."/>
            <person name="Borges F."/>
        </authorList>
    </citation>
    <scope>NUCLEOTIDE SEQUENCE</scope>
    <source>
        <strain evidence="2">LMA28</strain>
    </source>
</reference>
<dbReference type="HOGENOM" id="CLU_194360_0_0_9"/>
<keyword evidence="2" id="KW-1185">Reference proteome</keyword>
<evidence type="ECO:0000313" key="2">
    <source>
        <dbReference type="Proteomes" id="UP000000212"/>
    </source>
</evidence>
<name>K8EDX6_CARML</name>
<proteinExistence type="predicted"/>
<protein>
    <submittedName>
        <fullName evidence="1">Uncharacterized protein</fullName>
    </submittedName>
</protein>
<gene>
    <name evidence="1" type="ORF">BN424_455</name>
</gene>